<dbReference type="InterPro" id="IPR036890">
    <property type="entry name" value="HATPase_C_sf"/>
</dbReference>
<dbReference type="InterPro" id="IPR052162">
    <property type="entry name" value="Sensor_kinase/Photoreceptor"/>
</dbReference>
<evidence type="ECO:0000259" key="9">
    <source>
        <dbReference type="PROSITE" id="PS50110"/>
    </source>
</evidence>
<dbReference type="InterPro" id="IPR036097">
    <property type="entry name" value="HisK_dim/P_sf"/>
</dbReference>
<dbReference type="InterPro" id="IPR001789">
    <property type="entry name" value="Sig_transdc_resp-reg_receiver"/>
</dbReference>
<feature type="modified residue" description="4-aspartylphosphate" evidence="6">
    <location>
        <position position="1299"/>
    </location>
</feature>
<dbReference type="CDD" id="cd00082">
    <property type="entry name" value="HisKA"/>
    <property type="match status" value="1"/>
</dbReference>
<keyword evidence="5" id="KW-0418">Kinase</keyword>
<dbReference type="PROSITE" id="PS50110">
    <property type="entry name" value="RESPONSE_REGULATORY"/>
    <property type="match status" value="1"/>
</dbReference>
<dbReference type="Proteomes" id="UP000253529">
    <property type="component" value="Unassembled WGS sequence"/>
</dbReference>
<dbReference type="SMART" id="SM00387">
    <property type="entry name" value="HATPase_c"/>
    <property type="match status" value="1"/>
</dbReference>
<dbReference type="Gene3D" id="3.40.50.2300">
    <property type="match status" value="1"/>
</dbReference>
<feature type="domain" description="PAS" evidence="10">
    <location>
        <begin position="729"/>
        <end position="801"/>
    </location>
</feature>
<dbReference type="Pfam" id="PF05227">
    <property type="entry name" value="CHASE3"/>
    <property type="match status" value="1"/>
</dbReference>
<comment type="caution">
    <text evidence="12">The sequence shown here is derived from an EMBL/GenBank/DDBJ whole genome shotgun (WGS) entry which is preliminary data.</text>
</comment>
<dbReference type="Pfam" id="PF08447">
    <property type="entry name" value="PAS_3"/>
    <property type="match status" value="2"/>
</dbReference>
<dbReference type="Gene3D" id="3.30.565.10">
    <property type="entry name" value="Histidine kinase-like ATPase, C-terminal domain"/>
    <property type="match status" value="1"/>
</dbReference>
<dbReference type="InterPro" id="IPR007891">
    <property type="entry name" value="CHASE3"/>
</dbReference>
<dbReference type="EC" id="2.7.13.3" evidence="2"/>
<protein>
    <recommendedName>
        <fullName evidence="2">histidine kinase</fullName>
        <ecNumber evidence="2">2.7.13.3</ecNumber>
    </recommendedName>
</protein>
<dbReference type="NCBIfam" id="TIGR00229">
    <property type="entry name" value="sensory_box"/>
    <property type="match status" value="3"/>
</dbReference>
<feature type="transmembrane region" description="Helical" evidence="7">
    <location>
        <begin position="68"/>
        <end position="85"/>
    </location>
</feature>
<dbReference type="Pfam" id="PF00072">
    <property type="entry name" value="Response_reg"/>
    <property type="match status" value="1"/>
</dbReference>
<dbReference type="SMART" id="SM00388">
    <property type="entry name" value="HisKA"/>
    <property type="match status" value="1"/>
</dbReference>
<proteinExistence type="predicted"/>
<feature type="transmembrane region" description="Helical" evidence="7">
    <location>
        <begin position="92"/>
        <end position="114"/>
    </location>
</feature>
<dbReference type="PROSITE" id="PS50113">
    <property type="entry name" value="PAC"/>
    <property type="match status" value="3"/>
</dbReference>
<dbReference type="CDD" id="cd00130">
    <property type="entry name" value="PAS"/>
    <property type="match status" value="2"/>
</dbReference>
<dbReference type="CDD" id="cd00156">
    <property type="entry name" value="REC"/>
    <property type="match status" value="1"/>
</dbReference>
<evidence type="ECO:0000256" key="7">
    <source>
        <dbReference type="SAM" id="Phobius"/>
    </source>
</evidence>
<name>A0A366FBD1_9HYPH</name>
<dbReference type="Gene3D" id="2.10.70.100">
    <property type="match status" value="1"/>
</dbReference>
<dbReference type="SUPFAM" id="SSF55874">
    <property type="entry name" value="ATPase domain of HSP90 chaperone/DNA topoisomerase II/histidine kinase"/>
    <property type="match status" value="1"/>
</dbReference>
<dbReference type="OrthoDB" id="9765776at2"/>
<evidence type="ECO:0000313" key="13">
    <source>
        <dbReference type="Proteomes" id="UP000253529"/>
    </source>
</evidence>
<dbReference type="RefSeq" id="WP_113889981.1">
    <property type="nucleotide sequence ID" value="NZ_QNRK01000015.1"/>
</dbReference>
<evidence type="ECO:0000259" key="8">
    <source>
        <dbReference type="PROSITE" id="PS50109"/>
    </source>
</evidence>
<keyword evidence="7" id="KW-0472">Membrane</keyword>
<comment type="catalytic activity">
    <reaction evidence="1">
        <text>ATP + protein L-histidine = ADP + protein N-phospho-L-histidine.</text>
        <dbReference type="EC" id="2.7.13.3"/>
    </reaction>
</comment>
<keyword evidence="4" id="KW-0808">Transferase</keyword>
<dbReference type="InterPro" id="IPR000700">
    <property type="entry name" value="PAS-assoc_C"/>
</dbReference>
<dbReference type="SUPFAM" id="SSF55785">
    <property type="entry name" value="PYP-like sensor domain (PAS domain)"/>
    <property type="match status" value="4"/>
</dbReference>
<dbReference type="PANTHER" id="PTHR43304">
    <property type="entry name" value="PHYTOCHROME-LIKE PROTEIN CPH1"/>
    <property type="match status" value="1"/>
</dbReference>
<gene>
    <name evidence="12" type="ORF">DFR50_11524</name>
</gene>
<keyword evidence="13" id="KW-1185">Reference proteome</keyword>
<dbReference type="InterPro" id="IPR004358">
    <property type="entry name" value="Sig_transdc_His_kin-like_C"/>
</dbReference>
<dbReference type="PRINTS" id="PR00344">
    <property type="entry name" value="BCTRLSENSOR"/>
</dbReference>
<dbReference type="Pfam" id="PF00512">
    <property type="entry name" value="HisKA"/>
    <property type="match status" value="1"/>
</dbReference>
<dbReference type="InterPro" id="IPR001610">
    <property type="entry name" value="PAC"/>
</dbReference>
<evidence type="ECO:0000259" key="10">
    <source>
        <dbReference type="PROSITE" id="PS50112"/>
    </source>
</evidence>
<dbReference type="Gene3D" id="3.30.450.20">
    <property type="entry name" value="PAS domain"/>
    <property type="match status" value="4"/>
</dbReference>
<dbReference type="Pfam" id="PF02518">
    <property type="entry name" value="HATPase_c"/>
    <property type="match status" value="1"/>
</dbReference>
<keyword evidence="7" id="KW-0812">Transmembrane</keyword>
<evidence type="ECO:0000256" key="3">
    <source>
        <dbReference type="ARBA" id="ARBA00022553"/>
    </source>
</evidence>
<dbReference type="SMART" id="SM00091">
    <property type="entry name" value="PAS"/>
    <property type="match status" value="2"/>
</dbReference>
<evidence type="ECO:0000259" key="11">
    <source>
        <dbReference type="PROSITE" id="PS50113"/>
    </source>
</evidence>
<feature type="transmembrane region" description="Helical" evidence="7">
    <location>
        <begin position="28"/>
        <end position="48"/>
    </location>
</feature>
<dbReference type="PROSITE" id="PS50112">
    <property type="entry name" value="PAS"/>
    <property type="match status" value="2"/>
</dbReference>
<evidence type="ECO:0000256" key="1">
    <source>
        <dbReference type="ARBA" id="ARBA00000085"/>
    </source>
</evidence>
<dbReference type="SUPFAM" id="SSF47384">
    <property type="entry name" value="Homodimeric domain of signal transducing histidine kinase"/>
    <property type="match status" value="1"/>
</dbReference>
<feature type="transmembrane region" description="Helical" evidence="7">
    <location>
        <begin position="195"/>
        <end position="213"/>
    </location>
</feature>
<keyword evidence="7" id="KW-1133">Transmembrane helix</keyword>
<feature type="domain" description="PAC" evidence="11">
    <location>
        <begin position="679"/>
        <end position="728"/>
    </location>
</feature>
<dbReference type="InterPro" id="IPR003661">
    <property type="entry name" value="HisK_dim/P_dom"/>
</dbReference>
<dbReference type="EMBL" id="QNRK01000015">
    <property type="protein sequence ID" value="RBP11917.1"/>
    <property type="molecule type" value="Genomic_DNA"/>
</dbReference>
<feature type="domain" description="PAS" evidence="10">
    <location>
        <begin position="604"/>
        <end position="646"/>
    </location>
</feature>
<dbReference type="CDD" id="cd19410">
    <property type="entry name" value="HK9-like_sensor"/>
    <property type="match status" value="1"/>
</dbReference>
<feature type="transmembrane region" description="Helical" evidence="7">
    <location>
        <begin position="225"/>
        <end position="247"/>
    </location>
</feature>
<organism evidence="12 13">
    <name type="scientific">Roseiarcus fermentans</name>
    <dbReference type="NCBI Taxonomy" id="1473586"/>
    <lineage>
        <taxon>Bacteria</taxon>
        <taxon>Pseudomonadati</taxon>
        <taxon>Pseudomonadota</taxon>
        <taxon>Alphaproteobacteria</taxon>
        <taxon>Hyphomicrobiales</taxon>
        <taxon>Roseiarcaceae</taxon>
        <taxon>Roseiarcus</taxon>
    </lineage>
</organism>
<feature type="domain" description="Response regulatory" evidence="9">
    <location>
        <begin position="1249"/>
        <end position="1365"/>
    </location>
</feature>
<keyword evidence="3 6" id="KW-0597">Phosphoprotein</keyword>
<accession>A0A366FBD1</accession>
<dbReference type="InterPro" id="IPR003594">
    <property type="entry name" value="HATPase_dom"/>
</dbReference>
<dbReference type="InterPro" id="IPR011006">
    <property type="entry name" value="CheY-like_superfamily"/>
</dbReference>
<dbReference type="PROSITE" id="PS50109">
    <property type="entry name" value="HIS_KIN"/>
    <property type="match status" value="1"/>
</dbReference>
<dbReference type="InterPro" id="IPR000014">
    <property type="entry name" value="PAS"/>
</dbReference>
<dbReference type="SMART" id="SM00086">
    <property type="entry name" value="PAC"/>
    <property type="match status" value="4"/>
</dbReference>
<evidence type="ECO:0000256" key="2">
    <source>
        <dbReference type="ARBA" id="ARBA00012438"/>
    </source>
</evidence>
<feature type="transmembrane region" description="Helical" evidence="7">
    <location>
        <begin position="134"/>
        <end position="153"/>
    </location>
</feature>
<evidence type="ECO:0000256" key="5">
    <source>
        <dbReference type="ARBA" id="ARBA00022777"/>
    </source>
</evidence>
<dbReference type="GO" id="GO:0000155">
    <property type="term" value="F:phosphorelay sensor kinase activity"/>
    <property type="evidence" value="ECO:0007669"/>
    <property type="project" value="InterPro"/>
</dbReference>
<evidence type="ECO:0000256" key="4">
    <source>
        <dbReference type="ARBA" id="ARBA00022679"/>
    </source>
</evidence>
<feature type="domain" description="PAC" evidence="11">
    <location>
        <begin position="805"/>
        <end position="857"/>
    </location>
</feature>
<evidence type="ECO:0000256" key="6">
    <source>
        <dbReference type="PROSITE-ProRule" id="PRU00169"/>
    </source>
</evidence>
<evidence type="ECO:0000313" key="12">
    <source>
        <dbReference type="EMBL" id="RBP11917.1"/>
    </source>
</evidence>
<dbReference type="SUPFAM" id="SSF52172">
    <property type="entry name" value="CheY-like"/>
    <property type="match status" value="1"/>
</dbReference>
<dbReference type="SMART" id="SM00448">
    <property type="entry name" value="REC"/>
    <property type="match status" value="1"/>
</dbReference>
<feature type="domain" description="Histidine kinase" evidence="8">
    <location>
        <begin position="1016"/>
        <end position="1230"/>
    </location>
</feature>
<dbReference type="InterPro" id="IPR035965">
    <property type="entry name" value="PAS-like_dom_sf"/>
</dbReference>
<dbReference type="Gene3D" id="1.10.287.130">
    <property type="match status" value="1"/>
</dbReference>
<feature type="transmembrane region" description="Helical" evidence="7">
    <location>
        <begin position="160"/>
        <end position="183"/>
    </location>
</feature>
<sequence>MDIDTTFAPPRRGRRAVPSDAIDFNQTIVIFAAAFAFLVAATALAGWLLDVESLRTIWPHGPAFKPNAALALAASAASLTLAVFVPRARGVAACLGLAVATFGCVVLLEYALGADFGFDNLVFQDSGRVFPGRPPIPAAAAFVALGLALALLAAERAWLVLLRGALALAVVVAGFTAVSSFFVSSADPVDNPTLIHVPLAGSAAVVLLGLGVLASSRPNRKVGELVSVVAPILGLAAMALLVAATLFTVDHQRRLREGADDAETAAAALQGVLNLLLEAEAGQRSYLLTGNEASLGPYASAAPKVGSEIARVAALAGASASVEVRDETERIQALAQGELAELRRTIDLKRGGDAAGALAIVESDVGERPMRQLRREVAALQEALTKKADSLDAGADRILARLLYTTLTALSVAAALGGFQAFDTRRRVVGMLRTNLGLAATNKELDRRVADRTRELAAALGSARSELRLRKQAEGALRKSEKQLRLLTEATSSAIYAMGPDWKEMRRLTSDGFLAGVDKSDRGWVDRFVPDSERERVLSAVRTAIETKSVFQLEHRVIREDGGVGWAISSAVPMLDDDGEIVEWFGAATDVTARKQAEEALRASEQRLRRFYDSGLVGVIDWNVKGEIADANDRFLEIVGYTRDDMQSGRIDWRAMTPPEFRGLDQTAVRQLVAGAKAAPFEKEFVRKDGERVPILVAAAMLDERGFDGVAFVLDIAERKRAQAALAESEERLRFALAAARAGVWQWDIANGRLVRTPEAAALLGLGPDELQSSRERWLGIIHPADRDGAAASVQRALQRPEEGYQWDYRVVLPSGEIRWIASIGKVEVSADGAPARMAGIHLDITGRKTAELALRESREALRQSQAHLRHAANSAKLTFADIDLATGEAAVAENFARVMGYQPPRGRDGRSIARAIARLMRCGDRAAALRAVDAVQALLAGGPAATLENAVRGDDGATRWIETVLNVEDGPDRKPARLFMTHRDVTATVENREALARAKAEAERANLAKSKFLASASHDLRQPVQSLVLLMALVEKQVGADEKATYTVAMMKNALGGLNGLLTAILDISRLDAGAIEPSMEIVSLGAMLARLGAEYAPKAAARALGLRVRTREMFVSTDRALFERALRNLIENALRYTTTGGVLVGMRRRGGDVRVDVVDTGLGVPPGKQAEIFEEFRQLHNPGRDLGKGLGLGLAIVARLAPLLGAKVEVSSRPGRGSRFSLTLPLAPDPGTPVVAAEAQAGDAHGAVLIIEDNEILRRSLEAMVSAWGYAAAAAGSGEEALDLGSRGLRLDAIVTDYRLGEGVNGIEAALELERVAGRVLPKLILTGDTAPESLAAIRASGFCCLHKPVAADALRRKLADMLA</sequence>
<reference evidence="12 13" key="1">
    <citation type="submission" date="2018-06" db="EMBL/GenBank/DDBJ databases">
        <title>Genomic Encyclopedia of Type Strains, Phase IV (KMG-IV): sequencing the most valuable type-strain genomes for metagenomic binning, comparative biology and taxonomic classification.</title>
        <authorList>
            <person name="Goeker M."/>
        </authorList>
    </citation>
    <scope>NUCLEOTIDE SEQUENCE [LARGE SCALE GENOMIC DNA]</scope>
    <source>
        <strain evidence="12 13">DSM 24875</strain>
    </source>
</reference>
<dbReference type="PANTHER" id="PTHR43304:SF1">
    <property type="entry name" value="PAC DOMAIN-CONTAINING PROTEIN"/>
    <property type="match status" value="1"/>
</dbReference>
<feature type="domain" description="PAC" evidence="11">
    <location>
        <begin position="551"/>
        <end position="603"/>
    </location>
</feature>
<dbReference type="Pfam" id="PF13426">
    <property type="entry name" value="PAS_9"/>
    <property type="match status" value="1"/>
</dbReference>
<dbReference type="InterPro" id="IPR013655">
    <property type="entry name" value="PAS_fold_3"/>
</dbReference>
<dbReference type="InterPro" id="IPR005467">
    <property type="entry name" value="His_kinase_dom"/>
</dbReference>